<dbReference type="PROSITE" id="PS00166">
    <property type="entry name" value="ENOYL_COA_HYDRATASE"/>
    <property type="match status" value="1"/>
</dbReference>
<organism evidence="3 4">
    <name type="scientific">Luteococcus japonicus</name>
    <dbReference type="NCBI Taxonomy" id="33984"/>
    <lineage>
        <taxon>Bacteria</taxon>
        <taxon>Bacillati</taxon>
        <taxon>Actinomycetota</taxon>
        <taxon>Actinomycetes</taxon>
        <taxon>Propionibacteriales</taxon>
        <taxon>Propionibacteriaceae</taxon>
        <taxon>Luteococcus</taxon>
    </lineage>
</organism>
<reference evidence="3 4" key="1">
    <citation type="submission" date="2018-11" db="EMBL/GenBank/DDBJ databases">
        <title>Sequencing the genomes of 1000 actinobacteria strains.</title>
        <authorList>
            <person name="Klenk H.-P."/>
        </authorList>
    </citation>
    <scope>NUCLEOTIDE SEQUENCE [LARGE SCALE GENOMIC DNA]</scope>
    <source>
        <strain evidence="3 4">DSM 10546</strain>
    </source>
</reference>
<proteinExistence type="inferred from homology"/>
<dbReference type="SUPFAM" id="SSF52096">
    <property type="entry name" value="ClpP/crotonase"/>
    <property type="match status" value="1"/>
</dbReference>
<dbReference type="Pfam" id="PF00378">
    <property type="entry name" value="ECH_1"/>
    <property type="match status" value="1"/>
</dbReference>
<dbReference type="InterPro" id="IPR029045">
    <property type="entry name" value="ClpP/crotonase-like_dom_sf"/>
</dbReference>
<dbReference type="Proteomes" id="UP000275749">
    <property type="component" value="Unassembled WGS sequence"/>
</dbReference>
<dbReference type="InterPro" id="IPR001753">
    <property type="entry name" value="Enoyl-CoA_hydra/iso"/>
</dbReference>
<dbReference type="Gene3D" id="3.90.226.10">
    <property type="entry name" value="2-enoyl-CoA Hydratase, Chain A, domain 1"/>
    <property type="match status" value="1"/>
</dbReference>
<protein>
    <submittedName>
        <fullName evidence="3">2-(1,2-epoxy-1,2-dihydrophenyl)acetyl-CoA isomerase</fullName>
    </submittedName>
</protein>
<dbReference type="PANTHER" id="PTHR43459">
    <property type="entry name" value="ENOYL-COA HYDRATASE"/>
    <property type="match status" value="1"/>
</dbReference>
<dbReference type="InterPro" id="IPR018376">
    <property type="entry name" value="Enoyl-CoA_hyd/isom_CS"/>
</dbReference>
<accession>A0A3N1ZW09</accession>
<dbReference type="CDD" id="cd06558">
    <property type="entry name" value="crotonase-like"/>
    <property type="match status" value="1"/>
</dbReference>
<dbReference type="EMBL" id="RKHG01000001">
    <property type="protein sequence ID" value="ROR55040.1"/>
    <property type="molecule type" value="Genomic_DNA"/>
</dbReference>
<dbReference type="PANTHER" id="PTHR43459:SF1">
    <property type="entry name" value="EG:BACN32G11.4 PROTEIN"/>
    <property type="match status" value="1"/>
</dbReference>
<evidence type="ECO:0000313" key="4">
    <source>
        <dbReference type="Proteomes" id="UP000275749"/>
    </source>
</evidence>
<comment type="caution">
    <text evidence="3">The sequence shown here is derived from an EMBL/GenBank/DDBJ whole genome shotgun (WGS) entry which is preliminary data.</text>
</comment>
<gene>
    <name evidence="3" type="ORF">EDD41_2285</name>
</gene>
<keyword evidence="3" id="KW-0413">Isomerase</keyword>
<dbReference type="AlphaFoldDB" id="A0A3N1ZW09"/>
<evidence type="ECO:0000256" key="2">
    <source>
        <dbReference type="RuleBase" id="RU003707"/>
    </source>
</evidence>
<evidence type="ECO:0000313" key="3">
    <source>
        <dbReference type="EMBL" id="ROR55040.1"/>
    </source>
</evidence>
<sequence length="260" mass="27771">MTQQVRAEISDDVASIVLSAPETGNRIDVGFVESLVEALDVVEAHQDVRALWLRADGQDFSQGGNMRAFHERIDDLQGAIMDLFESFNPALERLWGLGLPSVAQVQGWCVGGALGMVSMADVVVAGNSARFRASFPGLGISNAGGSTVGFASRMGISAARRFCMLNEPMSADEALTAGLADIVVPDQDVPGRAQELVTQLAAGPTVAYRGMRHNFGALGLSYAEALHRENENMRFCASSQDAAEAVAAFVEKRRPVMRGR</sequence>
<dbReference type="InterPro" id="IPR014748">
    <property type="entry name" value="Enoyl-CoA_hydra_C"/>
</dbReference>
<dbReference type="Gene3D" id="1.10.12.10">
    <property type="entry name" value="Lyase 2-enoyl-coa Hydratase, Chain A, domain 2"/>
    <property type="match status" value="1"/>
</dbReference>
<evidence type="ECO:0000256" key="1">
    <source>
        <dbReference type="ARBA" id="ARBA00005254"/>
    </source>
</evidence>
<comment type="similarity">
    <text evidence="1 2">Belongs to the enoyl-CoA hydratase/isomerase family.</text>
</comment>
<name>A0A3N1ZW09_9ACTN</name>
<dbReference type="GO" id="GO:0016853">
    <property type="term" value="F:isomerase activity"/>
    <property type="evidence" value="ECO:0007669"/>
    <property type="project" value="UniProtKB-KW"/>
</dbReference>